<comment type="function">
    <text evidence="5">Binds to 23S rRNA.</text>
</comment>
<organism evidence="6">
    <name type="scientific">Johnson-sea-linkia profunda</name>
    <dbReference type="NCBI Taxonomy" id="575876"/>
    <lineage>
        <taxon>Eukaryota</taxon>
        <taxon>Viridiplantae</taxon>
        <taxon>Chlorophyta</taxon>
        <taxon>core chlorophytes</taxon>
        <taxon>Ulvophyceae</taxon>
        <taxon>TCBD clade</taxon>
        <taxon>Bryopsidales</taxon>
        <taxon>Halimedineae</taxon>
        <taxon>Halimedaceae</taxon>
        <taxon>Rhipileae</taxon>
        <taxon>Johnson-sea-linkia</taxon>
    </lineage>
</organism>
<dbReference type="SUPFAM" id="SSF54189">
    <property type="entry name" value="Ribosomal proteins S24e, L23 and L15e"/>
    <property type="match status" value="1"/>
</dbReference>
<dbReference type="GO" id="GO:0005840">
    <property type="term" value="C:ribosome"/>
    <property type="evidence" value="ECO:0007669"/>
    <property type="project" value="UniProtKB-KW"/>
</dbReference>
<dbReference type="GO" id="GO:0006412">
    <property type="term" value="P:translation"/>
    <property type="evidence" value="ECO:0007669"/>
    <property type="project" value="UniProtKB-UniRule"/>
</dbReference>
<dbReference type="AlphaFoldDB" id="A0A386AXR2"/>
<keyword evidence="6" id="KW-0934">Plastid</keyword>
<keyword evidence="5" id="KW-0694">RNA-binding</keyword>
<evidence type="ECO:0000256" key="4">
    <source>
        <dbReference type="ARBA" id="ARBA00035287"/>
    </source>
</evidence>
<dbReference type="Gene3D" id="3.30.70.330">
    <property type="match status" value="1"/>
</dbReference>
<dbReference type="InterPro" id="IPR013025">
    <property type="entry name" value="Ribosomal_uL23-like"/>
</dbReference>
<dbReference type="GO" id="GO:0009507">
    <property type="term" value="C:chloroplast"/>
    <property type="evidence" value="ECO:0007669"/>
    <property type="project" value="UniProtKB-SubCell"/>
</dbReference>
<comment type="subcellular location">
    <subcellularLocation>
        <location evidence="5">Plastid</location>
        <location evidence="5">Chloroplast</location>
    </subcellularLocation>
</comment>
<sequence length="93" mass="11105">MISKKKSQKLVDFLKKPVLTEKTTKFLEQKQYTFEVDVQLTKTQIKQIFEQYYGRKIKSVQTNRVQSVGLKSLIRPRKRVRLHFVDNISFLSQ</sequence>
<protein>
    <recommendedName>
        <fullName evidence="4 5">Large ribosomal subunit protein uL23c</fullName>
    </recommendedName>
</protein>
<keyword evidence="3 5" id="KW-0687">Ribonucleoprotein</keyword>
<evidence type="ECO:0000256" key="1">
    <source>
        <dbReference type="ARBA" id="ARBA00006700"/>
    </source>
</evidence>
<name>A0A386AXR2_9CHLO</name>
<dbReference type="InterPro" id="IPR012677">
    <property type="entry name" value="Nucleotide-bd_a/b_plait_sf"/>
</dbReference>
<evidence type="ECO:0000313" key="6">
    <source>
        <dbReference type="EMBL" id="AYC64144.1"/>
    </source>
</evidence>
<gene>
    <name evidence="5 6" type="primary">rpl23</name>
</gene>
<comment type="subunit">
    <text evidence="5">Part of the 50S ribosomal subunit.</text>
</comment>
<evidence type="ECO:0000256" key="5">
    <source>
        <dbReference type="HAMAP-Rule" id="MF_01369"/>
    </source>
</evidence>
<reference evidence="6" key="1">
    <citation type="submission" date="2018-07" db="EMBL/GenBank/DDBJ databases">
        <authorList>
            <person name="Quirk P.G."/>
            <person name="Krulwich T.A."/>
        </authorList>
    </citation>
    <scope>NUCLEOTIDE SEQUENCE</scope>
</reference>
<dbReference type="GO" id="GO:1990904">
    <property type="term" value="C:ribonucleoprotein complex"/>
    <property type="evidence" value="ECO:0007669"/>
    <property type="project" value="UniProtKB-KW"/>
</dbReference>
<dbReference type="GO" id="GO:0003735">
    <property type="term" value="F:structural constituent of ribosome"/>
    <property type="evidence" value="ECO:0007669"/>
    <property type="project" value="InterPro"/>
</dbReference>
<evidence type="ECO:0000256" key="2">
    <source>
        <dbReference type="ARBA" id="ARBA00022980"/>
    </source>
</evidence>
<dbReference type="HAMAP" id="MF_01369_B">
    <property type="entry name" value="Ribosomal_uL23_B"/>
    <property type="match status" value="1"/>
</dbReference>
<keyword evidence="6" id="KW-0150">Chloroplast</keyword>
<dbReference type="GO" id="GO:0019843">
    <property type="term" value="F:rRNA binding"/>
    <property type="evidence" value="ECO:0007669"/>
    <property type="project" value="UniProtKB-UniRule"/>
</dbReference>
<dbReference type="Pfam" id="PF00276">
    <property type="entry name" value="Ribosomal_L23"/>
    <property type="match status" value="1"/>
</dbReference>
<proteinExistence type="inferred from homology"/>
<comment type="similarity">
    <text evidence="1 5">Belongs to the universal ribosomal protein uL23 family.</text>
</comment>
<dbReference type="InterPro" id="IPR012678">
    <property type="entry name" value="Ribosomal_uL23/eL15/eS24_sf"/>
</dbReference>
<evidence type="ECO:0000256" key="3">
    <source>
        <dbReference type="ARBA" id="ARBA00023274"/>
    </source>
</evidence>
<reference evidence="6" key="2">
    <citation type="journal article" date="2019" name="Mol. Phylogenet. Evol.">
        <title>Reassessment of the classification of bryopsidales (chlorophyta) based on chloroplast phylogenomic analyses.</title>
        <authorList>
            <person name="Cremen M.C."/>
            <person name="Leliaert F."/>
            <person name="West J."/>
            <person name="Lam D.W."/>
            <person name="Shimada S."/>
            <person name="Lopez-Bautista J.M."/>
            <person name="Verbruggen H."/>
        </authorList>
    </citation>
    <scope>NUCLEOTIDE SEQUENCE</scope>
</reference>
<dbReference type="EMBL" id="MH591089">
    <property type="protein sequence ID" value="AYC64144.1"/>
    <property type="molecule type" value="Genomic_DNA"/>
</dbReference>
<keyword evidence="5" id="KW-0699">rRNA-binding</keyword>
<keyword evidence="2 5" id="KW-0689">Ribosomal protein</keyword>
<accession>A0A386AXR2</accession>
<geneLocation type="chloroplast" evidence="6"/>